<dbReference type="GO" id="GO:0005524">
    <property type="term" value="F:ATP binding"/>
    <property type="evidence" value="ECO:0007669"/>
    <property type="project" value="InterPro"/>
</dbReference>
<dbReference type="Gene3D" id="1.10.189.10">
    <property type="entry name" value="Pyruvate Phosphate Dikinase, domain 2"/>
    <property type="match status" value="1"/>
</dbReference>
<dbReference type="PANTHER" id="PTHR22931:SF9">
    <property type="entry name" value="PYRUVATE, PHOSPHATE DIKINASE 1, CHLOROPLASTIC"/>
    <property type="match status" value="1"/>
</dbReference>
<dbReference type="Gene3D" id="3.30.470.20">
    <property type="entry name" value="ATP-grasp fold, B domain"/>
    <property type="match status" value="1"/>
</dbReference>
<dbReference type="Gene3D" id="1.20.80.30">
    <property type="match status" value="1"/>
</dbReference>
<proteinExistence type="predicted"/>
<dbReference type="eggNOG" id="COG0574">
    <property type="taxonomic scope" value="Bacteria"/>
</dbReference>
<dbReference type="AlphaFoldDB" id="N6Y1S7"/>
<name>N6Y1S7_THAL4</name>
<dbReference type="STRING" id="1123367.GCA_000621305_01374"/>
<dbReference type="RefSeq" id="WP_004337536.1">
    <property type="nucleotide sequence ID" value="NZ_AMXE01000029.1"/>
</dbReference>
<dbReference type="PROSITE" id="PS00370">
    <property type="entry name" value="PEP_ENZYMES_PHOS_SITE"/>
    <property type="match status" value="1"/>
</dbReference>
<keyword evidence="4" id="KW-1185">Reference proteome</keyword>
<dbReference type="Pfam" id="PF01326">
    <property type="entry name" value="PPDK_N"/>
    <property type="match status" value="1"/>
</dbReference>
<comment type="caution">
    <text evidence="3">The sequence shown here is derived from an EMBL/GenBank/DDBJ whole genome shotgun (WGS) entry which is preliminary data.</text>
</comment>
<feature type="domain" description="Pyruvate phosphate dikinase AMP/ATP-binding" evidence="2">
    <location>
        <begin position="97"/>
        <end position="299"/>
    </location>
</feature>
<dbReference type="EMBL" id="AMXE01000029">
    <property type="protein sequence ID" value="ENO88146.1"/>
    <property type="molecule type" value="Genomic_DNA"/>
</dbReference>
<dbReference type="SUPFAM" id="SSF56059">
    <property type="entry name" value="Glutathione synthetase ATP-binding domain-like"/>
    <property type="match status" value="1"/>
</dbReference>
<dbReference type="PANTHER" id="PTHR22931">
    <property type="entry name" value="PHOSPHOENOLPYRUVATE DIKINASE-RELATED"/>
    <property type="match status" value="1"/>
</dbReference>
<dbReference type="InterPro" id="IPR002192">
    <property type="entry name" value="PPDK_AMP/ATP-bd"/>
</dbReference>
<dbReference type="eggNOG" id="COG1080">
    <property type="taxonomic scope" value="Bacteria"/>
</dbReference>
<dbReference type="SUPFAM" id="SSF52009">
    <property type="entry name" value="Phosphohistidine domain"/>
    <property type="match status" value="1"/>
</dbReference>
<dbReference type="Pfam" id="PF00391">
    <property type="entry name" value="PEP-utilizers"/>
    <property type="match status" value="1"/>
</dbReference>
<reference evidence="3 4" key="1">
    <citation type="submission" date="2012-09" db="EMBL/GenBank/DDBJ databases">
        <title>Draft Genome Sequences of 6 Strains from Genus Thauera.</title>
        <authorList>
            <person name="Liu B."/>
            <person name="Shapleigh J.P."/>
            <person name="Frostegard A.H."/>
        </authorList>
    </citation>
    <scope>NUCLEOTIDE SEQUENCE [LARGE SCALE GENOMIC DNA]</scope>
    <source>
        <strain evidence="4">47Lol / DSM 12138</strain>
    </source>
</reference>
<gene>
    <name evidence="3" type="ORF">C666_09450</name>
</gene>
<evidence type="ECO:0000313" key="4">
    <source>
        <dbReference type="Proteomes" id="UP000013232"/>
    </source>
</evidence>
<dbReference type="GO" id="GO:0016301">
    <property type="term" value="F:kinase activity"/>
    <property type="evidence" value="ECO:0007669"/>
    <property type="project" value="UniProtKB-KW"/>
</dbReference>
<dbReference type="Gene3D" id="3.30.1490.20">
    <property type="entry name" value="ATP-grasp fold, A domain"/>
    <property type="match status" value="1"/>
</dbReference>
<dbReference type="InterPro" id="IPR008279">
    <property type="entry name" value="PEP-util_enz_mobile_dom"/>
</dbReference>
<organism evidence="3 4">
    <name type="scientific">Thauera linaloolentis (strain DSM 12138 / JCM 21573 / CCUG 41526 / CIP 105981 / IAM 15112 / NBRC 102519 / 47Lol)</name>
    <dbReference type="NCBI Taxonomy" id="1123367"/>
    <lineage>
        <taxon>Bacteria</taxon>
        <taxon>Pseudomonadati</taxon>
        <taxon>Pseudomonadota</taxon>
        <taxon>Betaproteobacteria</taxon>
        <taxon>Rhodocyclales</taxon>
        <taxon>Zoogloeaceae</taxon>
        <taxon>Thauera</taxon>
    </lineage>
</organism>
<sequence>MNGFTEHNTAASPLPTAGEDRRTIRLIHADAPLPADCGPAALGFKAWNLARMAALGLPVPPAFVIGTGWCADAASLDSTDWQAALTRLEQLSGLGLGDPRHPLLLSVRSGAPVSMPGMMETLLNIGLTDATLGGLVRVTGHPRLAWDAYRRLICGYGEIVAGIDAAHFEADLDGVRGETDERALDFAALRDLAGQHLETYRREAGEAFPQDAHEQLQQAIAAVFASWQGDKARTYRTLHGLDHGIGTAVTVQRMVFGNAGGLSGAGVGFTRDPSSGEPRPWVDFLFNAQGEDVVSGRRNALGHEALATVAPGIWQALLAAVARLERTFGDMQEFEFTVQQGQLHLLQTRDGKRTALASARIALDLHAEGVIDADTAHERTRTLDARALTQRHVAAADGTRAEPLAHAPSAASGVAWGEIALDETRARARHAAGAPVILVRNDAETRDIAALDLAEGLLTRRGARTSHAAVVARQLGKVCLVGCEALQIDAAARTVSVAGRELREGDTVTLDGNEGAIYAGVAAIRETVADELLARLDTLHGRTRPLTQD</sequence>
<keyword evidence="3" id="KW-0808">Transferase</keyword>
<dbReference type="InterPro" id="IPR018274">
    <property type="entry name" value="PEP_util_AS"/>
</dbReference>
<evidence type="ECO:0000259" key="2">
    <source>
        <dbReference type="Pfam" id="PF01326"/>
    </source>
</evidence>
<dbReference type="GO" id="GO:0050242">
    <property type="term" value="F:pyruvate, phosphate dikinase activity"/>
    <property type="evidence" value="ECO:0007669"/>
    <property type="project" value="InterPro"/>
</dbReference>
<dbReference type="InterPro" id="IPR010121">
    <property type="entry name" value="Pyruvate_phosphate_dikinase"/>
</dbReference>
<evidence type="ECO:0000259" key="1">
    <source>
        <dbReference type="Pfam" id="PF00391"/>
    </source>
</evidence>
<dbReference type="InterPro" id="IPR036637">
    <property type="entry name" value="Phosphohistidine_dom_sf"/>
</dbReference>
<dbReference type="InterPro" id="IPR013815">
    <property type="entry name" value="ATP_grasp_subdomain_1"/>
</dbReference>
<dbReference type="Proteomes" id="UP000013232">
    <property type="component" value="Unassembled WGS sequence"/>
</dbReference>
<protein>
    <submittedName>
        <fullName evidence="3">Pyruvate phosphate dikinase</fullName>
    </submittedName>
</protein>
<evidence type="ECO:0000313" key="3">
    <source>
        <dbReference type="EMBL" id="ENO88146.1"/>
    </source>
</evidence>
<keyword evidence="3" id="KW-0418">Kinase</keyword>
<dbReference type="Gene3D" id="3.50.30.10">
    <property type="entry name" value="Phosphohistidine domain"/>
    <property type="match status" value="1"/>
</dbReference>
<feature type="domain" description="PEP-utilising enzyme mobile" evidence="1">
    <location>
        <begin position="435"/>
        <end position="515"/>
    </location>
</feature>
<keyword evidence="3" id="KW-0670">Pyruvate</keyword>
<accession>N6Y1S7</accession>